<sequence>MKSIADMAREFGLTTRTIRYYEELGLLKPQRTDSNIRVFGPRDCAKLKLIVRGKQYGFNLEEIKEMVLLFDQDRSGLRQLERTIEYGNNRVAQVDLKIRELQEMKSEMELLLHQFTEKLTNLKGNMQ</sequence>
<dbReference type="PANTHER" id="PTHR30204:SF69">
    <property type="entry name" value="MERR-FAMILY TRANSCRIPTIONAL REGULATOR"/>
    <property type="match status" value="1"/>
</dbReference>
<keyword evidence="5" id="KW-0175">Coiled coil</keyword>
<keyword evidence="2" id="KW-0805">Transcription regulation</keyword>
<feature type="coiled-coil region" evidence="5">
    <location>
        <begin position="91"/>
        <end position="118"/>
    </location>
</feature>
<protein>
    <submittedName>
        <fullName evidence="7">MerR family transcriptional regulator</fullName>
    </submittedName>
</protein>
<evidence type="ECO:0000256" key="3">
    <source>
        <dbReference type="ARBA" id="ARBA00023125"/>
    </source>
</evidence>
<evidence type="ECO:0000259" key="6">
    <source>
        <dbReference type="PROSITE" id="PS50937"/>
    </source>
</evidence>
<dbReference type="PANTHER" id="PTHR30204">
    <property type="entry name" value="REDOX-CYCLING DRUG-SENSING TRANSCRIPTIONAL ACTIVATOR SOXR"/>
    <property type="match status" value="1"/>
</dbReference>
<dbReference type="PROSITE" id="PS50937">
    <property type="entry name" value="HTH_MERR_2"/>
    <property type="match status" value="1"/>
</dbReference>
<name>A0ABW1L105_9BACL</name>
<feature type="domain" description="HTH merR-type" evidence="6">
    <location>
        <begin position="1"/>
        <end position="69"/>
    </location>
</feature>
<dbReference type="InterPro" id="IPR047057">
    <property type="entry name" value="MerR_fam"/>
</dbReference>
<evidence type="ECO:0000313" key="7">
    <source>
        <dbReference type="EMBL" id="MFC6037940.1"/>
    </source>
</evidence>
<dbReference type="InterPro" id="IPR000551">
    <property type="entry name" value="MerR-type_HTH_dom"/>
</dbReference>
<comment type="caution">
    <text evidence="7">The sequence shown here is derived from an EMBL/GenBank/DDBJ whole genome shotgun (WGS) entry which is preliminary data.</text>
</comment>
<organism evidence="7 8">
    <name type="scientific">Paenisporosarcina macmurdoensis</name>
    <dbReference type="NCBI Taxonomy" id="212659"/>
    <lineage>
        <taxon>Bacteria</taxon>
        <taxon>Bacillati</taxon>
        <taxon>Bacillota</taxon>
        <taxon>Bacilli</taxon>
        <taxon>Bacillales</taxon>
        <taxon>Caryophanaceae</taxon>
        <taxon>Paenisporosarcina</taxon>
    </lineage>
</organism>
<dbReference type="InterPro" id="IPR009061">
    <property type="entry name" value="DNA-bd_dom_put_sf"/>
</dbReference>
<reference evidence="8" key="1">
    <citation type="journal article" date="2019" name="Int. J. Syst. Evol. Microbiol.">
        <title>The Global Catalogue of Microorganisms (GCM) 10K type strain sequencing project: providing services to taxonomists for standard genome sequencing and annotation.</title>
        <authorList>
            <consortium name="The Broad Institute Genomics Platform"/>
            <consortium name="The Broad Institute Genome Sequencing Center for Infectious Disease"/>
            <person name="Wu L."/>
            <person name="Ma J."/>
        </authorList>
    </citation>
    <scope>NUCLEOTIDE SEQUENCE [LARGE SCALE GENOMIC DNA]</scope>
    <source>
        <strain evidence="8">CCUG 54527</strain>
    </source>
</reference>
<evidence type="ECO:0000256" key="5">
    <source>
        <dbReference type="SAM" id="Coils"/>
    </source>
</evidence>
<dbReference type="SMART" id="SM00422">
    <property type="entry name" value="HTH_MERR"/>
    <property type="match status" value="1"/>
</dbReference>
<keyword evidence="3" id="KW-0238">DNA-binding</keyword>
<accession>A0ABW1L105</accession>
<dbReference type="PRINTS" id="PR00040">
    <property type="entry name" value="HTHMERR"/>
</dbReference>
<evidence type="ECO:0000313" key="8">
    <source>
        <dbReference type="Proteomes" id="UP001596170"/>
    </source>
</evidence>
<dbReference type="RefSeq" id="WP_377731936.1">
    <property type="nucleotide sequence ID" value="NZ_JBHSRI010000002.1"/>
</dbReference>
<keyword evidence="1" id="KW-0678">Repressor</keyword>
<proteinExistence type="predicted"/>
<evidence type="ECO:0000256" key="1">
    <source>
        <dbReference type="ARBA" id="ARBA00022491"/>
    </source>
</evidence>
<dbReference type="SUPFAM" id="SSF46955">
    <property type="entry name" value="Putative DNA-binding domain"/>
    <property type="match status" value="1"/>
</dbReference>
<evidence type="ECO:0000256" key="4">
    <source>
        <dbReference type="ARBA" id="ARBA00023163"/>
    </source>
</evidence>
<gene>
    <name evidence="7" type="ORF">ACFPYN_00605</name>
</gene>
<dbReference type="Pfam" id="PF13411">
    <property type="entry name" value="MerR_1"/>
    <property type="match status" value="1"/>
</dbReference>
<keyword evidence="8" id="KW-1185">Reference proteome</keyword>
<dbReference type="EMBL" id="JBHSRI010000002">
    <property type="protein sequence ID" value="MFC6037940.1"/>
    <property type="molecule type" value="Genomic_DNA"/>
</dbReference>
<evidence type="ECO:0000256" key="2">
    <source>
        <dbReference type="ARBA" id="ARBA00023015"/>
    </source>
</evidence>
<dbReference type="Gene3D" id="1.10.1660.10">
    <property type="match status" value="1"/>
</dbReference>
<dbReference type="Proteomes" id="UP001596170">
    <property type="component" value="Unassembled WGS sequence"/>
</dbReference>
<keyword evidence="4" id="KW-0804">Transcription</keyword>